<evidence type="ECO:0000313" key="2">
    <source>
        <dbReference type="Proteomes" id="UP000271098"/>
    </source>
</evidence>
<evidence type="ECO:0000313" key="1">
    <source>
        <dbReference type="EMBL" id="VDN18146.1"/>
    </source>
</evidence>
<name>A0A183DQH5_9BILA</name>
<dbReference type="EMBL" id="UYRT01078260">
    <property type="protein sequence ID" value="VDN18146.1"/>
    <property type="molecule type" value="Genomic_DNA"/>
</dbReference>
<evidence type="ECO:0000313" key="3">
    <source>
        <dbReference type="WBParaSite" id="GPUH_0001097901-mRNA-1"/>
    </source>
</evidence>
<reference evidence="3" key="1">
    <citation type="submission" date="2016-06" db="UniProtKB">
        <authorList>
            <consortium name="WormBaseParasite"/>
        </authorList>
    </citation>
    <scope>IDENTIFICATION</scope>
</reference>
<proteinExistence type="predicted"/>
<dbReference type="Proteomes" id="UP000271098">
    <property type="component" value="Unassembled WGS sequence"/>
</dbReference>
<organism evidence="3">
    <name type="scientific">Gongylonema pulchrum</name>
    <dbReference type="NCBI Taxonomy" id="637853"/>
    <lineage>
        <taxon>Eukaryota</taxon>
        <taxon>Metazoa</taxon>
        <taxon>Ecdysozoa</taxon>
        <taxon>Nematoda</taxon>
        <taxon>Chromadorea</taxon>
        <taxon>Rhabditida</taxon>
        <taxon>Spirurina</taxon>
        <taxon>Spiruromorpha</taxon>
        <taxon>Spiruroidea</taxon>
        <taxon>Gongylonematidae</taxon>
        <taxon>Gongylonema</taxon>
    </lineage>
</organism>
<reference evidence="1 2" key="2">
    <citation type="submission" date="2018-11" db="EMBL/GenBank/DDBJ databases">
        <authorList>
            <consortium name="Pathogen Informatics"/>
        </authorList>
    </citation>
    <scope>NUCLEOTIDE SEQUENCE [LARGE SCALE GENOMIC DNA]</scope>
</reference>
<accession>A0A183DQH5</accession>
<gene>
    <name evidence="1" type="ORF">GPUH_LOCUS10966</name>
</gene>
<dbReference type="AlphaFoldDB" id="A0A183DQH5"/>
<sequence>MPPIVKKQKTLMMDETAKALLGDDLPKIRQTLLPFVKARCFFIVPPKPPRKCLERLFSLEKRAHSKIEGVAPRQTKMQLM</sequence>
<keyword evidence="2" id="KW-1185">Reference proteome</keyword>
<protein>
    <submittedName>
        <fullName evidence="3">Transposase</fullName>
    </submittedName>
</protein>
<dbReference type="WBParaSite" id="GPUH_0001097901-mRNA-1">
    <property type="protein sequence ID" value="GPUH_0001097901-mRNA-1"/>
    <property type="gene ID" value="GPUH_0001097901"/>
</dbReference>